<dbReference type="InterPro" id="IPR006665">
    <property type="entry name" value="OmpA-like"/>
</dbReference>
<dbReference type="InterPro" id="IPR050330">
    <property type="entry name" value="Bact_OuterMem_StrucFunc"/>
</dbReference>
<accession>A0ABU1PF41</accession>
<dbReference type="EMBL" id="JAVDSJ010000003">
    <property type="protein sequence ID" value="MDR6584546.1"/>
    <property type="molecule type" value="Genomic_DNA"/>
</dbReference>
<dbReference type="PANTHER" id="PTHR30329:SF21">
    <property type="entry name" value="LIPOPROTEIN YIAD-RELATED"/>
    <property type="match status" value="1"/>
</dbReference>
<feature type="region of interest" description="Disordered" evidence="2">
    <location>
        <begin position="51"/>
        <end position="125"/>
    </location>
</feature>
<keyword evidence="4" id="KW-0282">Flagellum</keyword>
<feature type="compositionally biased region" description="Low complexity" evidence="2">
    <location>
        <begin position="51"/>
        <end position="60"/>
    </location>
</feature>
<keyword evidence="4" id="KW-0969">Cilium</keyword>
<evidence type="ECO:0000313" key="4">
    <source>
        <dbReference type="EMBL" id="MDR6584546.1"/>
    </source>
</evidence>
<dbReference type="InterPro" id="IPR036737">
    <property type="entry name" value="OmpA-like_sf"/>
</dbReference>
<keyword evidence="5" id="KW-1185">Reference proteome</keyword>
<dbReference type="RefSeq" id="WP_233207639.1">
    <property type="nucleotide sequence ID" value="NZ_JAVDSJ010000003.1"/>
</dbReference>
<keyword evidence="1" id="KW-0472">Membrane</keyword>
<organism evidence="4 5">
    <name type="scientific">Herbaspirillum frisingense</name>
    <dbReference type="NCBI Taxonomy" id="92645"/>
    <lineage>
        <taxon>Bacteria</taxon>
        <taxon>Pseudomonadati</taxon>
        <taxon>Pseudomonadota</taxon>
        <taxon>Betaproteobacteria</taxon>
        <taxon>Burkholderiales</taxon>
        <taxon>Oxalobacteraceae</taxon>
        <taxon>Herbaspirillum</taxon>
    </lineage>
</organism>
<sequence length="285" mass="30006">MKQADNEWVVATGLMAALAAVLVLLLAVHRAGGTEAAQAALAQQRTAQSVPPASATVPAAAPLPTPASPPATTPATTPAPTPTPPRPTPSTAPASAQPTTTPTASRADTPTATQEQREQDQREQGVTGVLRQVQNVFAQQGASRLVAIDTEAGTITLKEGAFRRGSACVEPEARAAFAQVEQRIADYLKQNPAGRIYVEGHTDDKPVKAPVTDVRAYCTVYDDNITLSAARAREARLLLIGRSAPEAARRVIVAGYGDSQPLPGLAASDERNRRVEVRFVNRGER</sequence>
<feature type="compositionally biased region" description="Low complexity" evidence="2">
    <location>
        <begin position="91"/>
        <end position="107"/>
    </location>
</feature>
<evidence type="ECO:0000256" key="1">
    <source>
        <dbReference type="PROSITE-ProRule" id="PRU00473"/>
    </source>
</evidence>
<dbReference type="PROSITE" id="PS51123">
    <property type="entry name" value="OMPA_2"/>
    <property type="match status" value="1"/>
</dbReference>
<dbReference type="SUPFAM" id="SSF103088">
    <property type="entry name" value="OmpA-like"/>
    <property type="match status" value="1"/>
</dbReference>
<comment type="caution">
    <text evidence="4">The sequence shown here is derived from an EMBL/GenBank/DDBJ whole genome shotgun (WGS) entry which is preliminary data.</text>
</comment>
<dbReference type="Gene3D" id="3.30.1330.60">
    <property type="entry name" value="OmpA-like domain"/>
    <property type="match status" value="1"/>
</dbReference>
<gene>
    <name evidence="4" type="ORF">J2W50_002756</name>
</gene>
<reference evidence="4 5" key="1">
    <citation type="submission" date="2023-07" db="EMBL/GenBank/DDBJ databases">
        <title>Sorghum-associated microbial communities from plants grown in Nebraska, USA.</title>
        <authorList>
            <person name="Schachtman D."/>
        </authorList>
    </citation>
    <scope>NUCLEOTIDE SEQUENCE [LARGE SCALE GENOMIC DNA]</scope>
    <source>
        <strain evidence="4 5">596</strain>
    </source>
</reference>
<dbReference type="CDD" id="cd07185">
    <property type="entry name" value="OmpA_C-like"/>
    <property type="match status" value="1"/>
</dbReference>
<evidence type="ECO:0000256" key="2">
    <source>
        <dbReference type="SAM" id="MobiDB-lite"/>
    </source>
</evidence>
<keyword evidence="4" id="KW-0966">Cell projection</keyword>
<name>A0ABU1PF41_9BURK</name>
<feature type="compositionally biased region" description="Pro residues" evidence="2">
    <location>
        <begin position="61"/>
        <end position="90"/>
    </location>
</feature>
<dbReference type="Pfam" id="PF00691">
    <property type="entry name" value="OmpA"/>
    <property type="match status" value="1"/>
</dbReference>
<dbReference type="Proteomes" id="UP001260715">
    <property type="component" value="Unassembled WGS sequence"/>
</dbReference>
<evidence type="ECO:0000313" key="5">
    <source>
        <dbReference type="Proteomes" id="UP001260715"/>
    </source>
</evidence>
<evidence type="ECO:0000259" key="3">
    <source>
        <dbReference type="PROSITE" id="PS51123"/>
    </source>
</evidence>
<proteinExistence type="predicted"/>
<protein>
    <submittedName>
        <fullName evidence="4">Flagellar motor protein MotB</fullName>
    </submittedName>
</protein>
<feature type="domain" description="OmpA-like" evidence="3">
    <location>
        <begin position="149"/>
        <end position="283"/>
    </location>
</feature>
<dbReference type="PANTHER" id="PTHR30329">
    <property type="entry name" value="STATOR ELEMENT OF FLAGELLAR MOTOR COMPLEX"/>
    <property type="match status" value="1"/>
</dbReference>